<keyword evidence="12" id="KW-0464">Manganese</keyword>
<keyword evidence="6" id="KW-0479">Metal-binding</keyword>
<evidence type="ECO:0000256" key="10">
    <source>
        <dbReference type="ARBA" id="ARBA00022840"/>
    </source>
</evidence>
<evidence type="ECO:0000256" key="1">
    <source>
        <dbReference type="ARBA" id="ARBA00001936"/>
    </source>
</evidence>
<dbReference type="CDD" id="cd02022">
    <property type="entry name" value="DPCK"/>
    <property type="match status" value="1"/>
</dbReference>
<dbReference type="STRING" id="1806994.A0A507BLR5"/>
<dbReference type="Gene3D" id="3.40.50.300">
    <property type="entry name" value="P-loop containing nucleotide triphosphate hydrolases"/>
    <property type="match status" value="1"/>
</dbReference>
<protein>
    <submittedName>
        <fullName evidence="16">Dephospho-CoA kinase</fullName>
    </submittedName>
</protein>
<dbReference type="FunFam" id="3.40.50.300:FF:000485">
    <property type="entry name" value="Dephospho-CoA kinase CAB5"/>
    <property type="match status" value="1"/>
</dbReference>
<evidence type="ECO:0000256" key="2">
    <source>
        <dbReference type="ARBA" id="ARBA00009018"/>
    </source>
</evidence>
<evidence type="ECO:0000256" key="6">
    <source>
        <dbReference type="ARBA" id="ARBA00022723"/>
    </source>
</evidence>
<dbReference type="InterPro" id="IPR039787">
    <property type="entry name" value="ENDOU"/>
</dbReference>
<accession>A0A507BLR5</accession>
<dbReference type="NCBIfam" id="TIGR00152">
    <property type="entry name" value="dephospho-CoA kinase"/>
    <property type="match status" value="1"/>
</dbReference>
<dbReference type="CDD" id="cd21159">
    <property type="entry name" value="XendoU"/>
    <property type="match status" value="1"/>
</dbReference>
<comment type="caution">
    <text evidence="16">The sequence shown here is derived from an EMBL/GenBank/DDBJ whole genome shotgun (WGS) entry which is preliminary data.</text>
</comment>
<dbReference type="GO" id="GO:0046872">
    <property type="term" value="F:metal ion binding"/>
    <property type="evidence" value="ECO:0007669"/>
    <property type="project" value="UniProtKB-KW"/>
</dbReference>
<dbReference type="GO" id="GO:0016829">
    <property type="term" value="F:lyase activity"/>
    <property type="evidence" value="ECO:0007669"/>
    <property type="project" value="UniProtKB-KW"/>
</dbReference>
<keyword evidence="16" id="KW-0418">Kinase</keyword>
<dbReference type="InterPro" id="IPR037227">
    <property type="entry name" value="EndoU-like"/>
</dbReference>
<dbReference type="GO" id="GO:0005737">
    <property type="term" value="C:cytoplasm"/>
    <property type="evidence" value="ECO:0007669"/>
    <property type="project" value="UniProtKB-ARBA"/>
</dbReference>
<dbReference type="GO" id="GO:0016787">
    <property type="term" value="F:hydrolase activity"/>
    <property type="evidence" value="ECO:0007669"/>
    <property type="project" value="UniProtKB-KW"/>
</dbReference>
<evidence type="ECO:0000256" key="9">
    <source>
        <dbReference type="ARBA" id="ARBA00022801"/>
    </source>
</evidence>
<dbReference type="Pfam" id="PF01121">
    <property type="entry name" value="CoaE"/>
    <property type="match status" value="1"/>
</dbReference>
<dbReference type="GO" id="GO:0004521">
    <property type="term" value="F:RNA endonuclease activity"/>
    <property type="evidence" value="ECO:0007669"/>
    <property type="project" value="InterPro"/>
</dbReference>
<dbReference type="GO" id="GO:0015937">
    <property type="term" value="P:coenzyme A biosynthetic process"/>
    <property type="evidence" value="ECO:0007669"/>
    <property type="project" value="InterPro"/>
</dbReference>
<evidence type="ECO:0000256" key="4">
    <source>
        <dbReference type="ARBA" id="ARBA00011245"/>
    </source>
</evidence>
<dbReference type="GO" id="GO:0005524">
    <property type="term" value="F:ATP binding"/>
    <property type="evidence" value="ECO:0007669"/>
    <property type="project" value="UniProtKB-KW"/>
</dbReference>
<evidence type="ECO:0000313" key="16">
    <source>
        <dbReference type="EMBL" id="TPX30637.1"/>
    </source>
</evidence>
<organism evidence="16 17">
    <name type="scientific">Synchytrium microbalum</name>
    <dbReference type="NCBI Taxonomy" id="1806994"/>
    <lineage>
        <taxon>Eukaryota</taxon>
        <taxon>Fungi</taxon>
        <taxon>Fungi incertae sedis</taxon>
        <taxon>Chytridiomycota</taxon>
        <taxon>Chytridiomycota incertae sedis</taxon>
        <taxon>Chytridiomycetes</taxon>
        <taxon>Synchytriales</taxon>
        <taxon>Synchytriaceae</taxon>
        <taxon>Synchytrium</taxon>
    </lineage>
</organism>
<dbReference type="GeneID" id="42007051"/>
<dbReference type="Proteomes" id="UP000319731">
    <property type="component" value="Unassembled WGS sequence"/>
</dbReference>
<name>A0A507BLR5_9FUNG</name>
<keyword evidence="16" id="KW-0808">Transferase</keyword>
<sequence>MKVVGLTGGIATGKSTVSKHLSSSLHIPIVDADLIARSVVEKGQPALKQIAATFGPDVILPDGTLNREKLGSLVFKDAEARKKLNRITHPHIRMEMLRQLLWVFLSGSRVLVMDTPLLLESGINKWVHVVVVVYCPDEIQKDRLMKRDNSTAESASQRIASQMPIENKRKLADIVIDNSGRVEDTRDQVNQVFARITPSVISTALAWCVFAGPAAFVWVVLTNGQPIPNSAGQNPLIGVLVALLGNGGNGQQQQSPLLAGILSFLGVDVNAQNQQQQQQPVPTQQQPEVQQVGQAPVSYAGAVGSNSQPQSAPPAAISLQPLQPITPPQQQQVPHTTQNTTPTQSELSSMSTAMARLWSLDTNRMSVGAPGSNASVILDTQGGKRVYENGDVASRPLFAHVDAGIFKDRPTYSAFYGLLDNYVAEAGTAETFSENEKSEMRRFVDACCETDVMTYLHSYLVAKNVSPPELNKFKNQLWSIWFDTYKRVIAGDSSAFEHCFVGETRNGEVVGFHNWINFFVQEKKGKVNYLGYILPRRRGPASGTEHVLSLQLEWNGQVKPVSTMFIGVSPEFELALYTMVFLASDRDEESAVLDETEVRIKMHRFTNRDGARIGSCYPESS</sequence>
<dbReference type="SUPFAM" id="SSF52540">
    <property type="entry name" value="P-loop containing nucleoside triphosphate hydrolases"/>
    <property type="match status" value="1"/>
</dbReference>
<feature type="region of interest" description="Disordered" evidence="14">
    <location>
        <begin position="300"/>
        <end position="347"/>
    </location>
</feature>
<keyword evidence="5" id="KW-0540">Nuclease</keyword>
<keyword evidence="13" id="KW-0456">Lyase</keyword>
<keyword evidence="9" id="KW-0378">Hydrolase</keyword>
<evidence type="ECO:0000256" key="5">
    <source>
        <dbReference type="ARBA" id="ARBA00022722"/>
    </source>
</evidence>
<dbReference type="PANTHER" id="PTHR12439:SF11">
    <property type="entry name" value="URIDYLATE-SPECIFIC ENDORIBONUCLEASE"/>
    <property type="match status" value="1"/>
</dbReference>
<evidence type="ECO:0000256" key="14">
    <source>
        <dbReference type="SAM" id="MobiDB-lite"/>
    </source>
</evidence>
<evidence type="ECO:0000256" key="12">
    <source>
        <dbReference type="ARBA" id="ARBA00023211"/>
    </source>
</evidence>
<comment type="cofactor">
    <cofactor evidence="1">
        <name>Mn(2+)</name>
        <dbReference type="ChEBI" id="CHEBI:29035"/>
    </cofactor>
</comment>
<dbReference type="AlphaFoldDB" id="A0A507BLR5"/>
<dbReference type="PROSITE" id="PS51219">
    <property type="entry name" value="DPCK"/>
    <property type="match status" value="1"/>
</dbReference>
<evidence type="ECO:0000256" key="13">
    <source>
        <dbReference type="ARBA" id="ARBA00023239"/>
    </source>
</evidence>
<comment type="subunit">
    <text evidence="4">Monomer.</text>
</comment>
<gene>
    <name evidence="16" type="primary">CAB5</name>
    <name evidence="16" type="ORF">SmJEL517_g05828</name>
</gene>
<proteinExistence type="inferred from homology"/>
<evidence type="ECO:0000256" key="11">
    <source>
        <dbReference type="ARBA" id="ARBA00022884"/>
    </source>
</evidence>
<keyword evidence="8" id="KW-0255">Endonuclease</keyword>
<dbReference type="EMBL" id="QEAO01000061">
    <property type="protein sequence ID" value="TPX30637.1"/>
    <property type="molecule type" value="Genomic_DNA"/>
</dbReference>
<dbReference type="InterPro" id="IPR027417">
    <property type="entry name" value="P-loop_NTPase"/>
</dbReference>
<dbReference type="GO" id="GO:0004140">
    <property type="term" value="F:dephospho-CoA kinase activity"/>
    <property type="evidence" value="ECO:0007669"/>
    <property type="project" value="InterPro"/>
</dbReference>
<keyword evidence="11" id="KW-0694">RNA-binding</keyword>
<reference evidence="16 17" key="1">
    <citation type="journal article" date="2019" name="Sci. Rep.">
        <title>Comparative genomics of chytrid fungi reveal insights into the obligate biotrophic and pathogenic lifestyle of Synchytrium endobioticum.</title>
        <authorList>
            <person name="van de Vossenberg B.T.L.H."/>
            <person name="Warris S."/>
            <person name="Nguyen H.D.T."/>
            <person name="van Gent-Pelzer M.P.E."/>
            <person name="Joly D.L."/>
            <person name="van de Geest H.C."/>
            <person name="Bonants P.J.M."/>
            <person name="Smith D.S."/>
            <person name="Levesque C.A."/>
            <person name="van der Lee T.A.J."/>
        </authorList>
    </citation>
    <scope>NUCLEOTIDE SEQUENCE [LARGE SCALE GENOMIC DNA]</scope>
    <source>
        <strain evidence="16 17">JEL517</strain>
    </source>
</reference>
<keyword evidence="10" id="KW-0067">ATP-binding</keyword>
<keyword evidence="7" id="KW-0547">Nucleotide-binding</keyword>
<dbReference type="InterPro" id="IPR001977">
    <property type="entry name" value="Depp_CoAkinase"/>
</dbReference>
<dbReference type="PANTHER" id="PTHR12439">
    <property type="entry name" value="PLACENTAL PROTEIN 11-RELATED"/>
    <property type="match status" value="1"/>
</dbReference>
<evidence type="ECO:0000259" key="15">
    <source>
        <dbReference type="PROSITE" id="PS51959"/>
    </source>
</evidence>
<keyword evidence="17" id="KW-1185">Reference proteome</keyword>
<dbReference type="HAMAP" id="MF_00376">
    <property type="entry name" value="Dephospho_CoA_kinase"/>
    <property type="match status" value="1"/>
</dbReference>
<dbReference type="GO" id="GO:0003723">
    <property type="term" value="F:RNA binding"/>
    <property type="evidence" value="ECO:0007669"/>
    <property type="project" value="UniProtKB-KW"/>
</dbReference>
<dbReference type="OrthoDB" id="247245at2759"/>
<dbReference type="RefSeq" id="XP_031022260.1">
    <property type="nucleotide sequence ID" value="XM_031171754.1"/>
</dbReference>
<dbReference type="PROSITE" id="PS51959">
    <property type="entry name" value="ENDOU"/>
    <property type="match status" value="1"/>
</dbReference>
<feature type="compositionally biased region" description="Low complexity" evidence="14">
    <location>
        <begin position="320"/>
        <end position="344"/>
    </location>
</feature>
<feature type="region of interest" description="Disordered" evidence="14">
    <location>
        <begin position="273"/>
        <end position="292"/>
    </location>
</feature>
<evidence type="ECO:0000256" key="3">
    <source>
        <dbReference type="ARBA" id="ARBA00010168"/>
    </source>
</evidence>
<evidence type="ECO:0000313" key="17">
    <source>
        <dbReference type="Proteomes" id="UP000319731"/>
    </source>
</evidence>
<evidence type="ECO:0000256" key="8">
    <source>
        <dbReference type="ARBA" id="ARBA00022759"/>
    </source>
</evidence>
<dbReference type="SUPFAM" id="SSF142877">
    <property type="entry name" value="EndoU-like"/>
    <property type="match status" value="1"/>
</dbReference>
<comment type="similarity">
    <text evidence="2">Belongs to the CoaE family.</text>
</comment>
<dbReference type="Pfam" id="PF09412">
    <property type="entry name" value="XendoU"/>
    <property type="match status" value="1"/>
</dbReference>
<dbReference type="InterPro" id="IPR018998">
    <property type="entry name" value="EndoU_C"/>
</dbReference>
<comment type="similarity">
    <text evidence="3">Belongs to the ENDOU family.</text>
</comment>
<feature type="domain" description="EndoU" evidence="15">
    <location>
        <begin position="346"/>
        <end position="621"/>
    </location>
</feature>
<evidence type="ECO:0000256" key="7">
    <source>
        <dbReference type="ARBA" id="ARBA00022741"/>
    </source>
</evidence>